<dbReference type="PhylomeDB" id="Q16G06"/>
<dbReference type="PROSITE" id="PS00134">
    <property type="entry name" value="TRYPSIN_HIS"/>
    <property type="match status" value="1"/>
</dbReference>
<dbReference type="FunFam" id="2.40.10.10:FF:000002">
    <property type="entry name" value="Transmembrane protease serine"/>
    <property type="match status" value="1"/>
</dbReference>
<protein>
    <submittedName>
        <fullName evidence="5">AAEL014571-PA</fullName>
    </submittedName>
</protein>
<dbReference type="SMART" id="SM00020">
    <property type="entry name" value="Tryp_SPc"/>
    <property type="match status" value="1"/>
</dbReference>
<dbReference type="PROSITE" id="PS50240">
    <property type="entry name" value="TRYPSIN_DOM"/>
    <property type="match status" value="1"/>
</dbReference>
<evidence type="ECO:0000256" key="1">
    <source>
        <dbReference type="ARBA" id="ARBA00023157"/>
    </source>
</evidence>
<dbReference type="InterPro" id="IPR043504">
    <property type="entry name" value="Peptidase_S1_PA_chymotrypsin"/>
</dbReference>
<feature type="domain" description="Peptidase S1" evidence="4">
    <location>
        <begin position="75"/>
        <end position="311"/>
    </location>
</feature>
<dbReference type="PaxDb" id="7159-AAEL014571-PA"/>
<evidence type="ECO:0000259" key="4">
    <source>
        <dbReference type="PROSITE" id="PS50240"/>
    </source>
</evidence>
<organism evidence="5 6">
    <name type="scientific">Aedes aegypti</name>
    <name type="common">Yellowfever mosquito</name>
    <name type="synonym">Culex aegypti</name>
    <dbReference type="NCBI Taxonomy" id="7159"/>
    <lineage>
        <taxon>Eukaryota</taxon>
        <taxon>Metazoa</taxon>
        <taxon>Ecdysozoa</taxon>
        <taxon>Arthropoda</taxon>
        <taxon>Hexapoda</taxon>
        <taxon>Insecta</taxon>
        <taxon>Pterygota</taxon>
        <taxon>Neoptera</taxon>
        <taxon>Endopterygota</taxon>
        <taxon>Diptera</taxon>
        <taxon>Nematocera</taxon>
        <taxon>Culicoidea</taxon>
        <taxon>Culicidae</taxon>
        <taxon>Culicinae</taxon>
        <taxon>Aedini</taxon>
        <taxon>Aedes</taxon>
        <taxon>Stegomyia</taxon>
    </lineage>
</organism>
<dbReference type="PANTHER" id="PTHR24252">
    <property type="entry name" value="ACROSIN-RELATED"/>
    <property type="match status" value="1"/>
</dbReference>
<dbReference type="GO" id="GO:0006508">
    <property type="term" value="P:proteolysis"/>
    <property type="evidence" value="ECO:0007669"/>
    <property type="project" value="InterPro"/>
</dbReference>
<dbReference type="InterPro" id="IPR001314">
    <property type="entry name" value="Peptidase_S1A"/>
</dbReference>
<dbReference type="EMBL" id="CH478352">
    <property type="protein sequence ID" value="EAT33173.1"/>
    <property type="molecule type" value="Genomic_DNA"/>
</dbReference>
<reference evidence="5" key="1">
    <citation type="submission" date="2005-10" db="EMBL/GenBank/DDBJ databases">
        <authorList>
            <person name="Loftus B.J."/>
            <person name="Nene V.M."/>
            <person name="Hannick L.I."/>
            <person name="Bidwell S."/>
            <person name="Haas B."/>
            <person name="Amedeo P."/>
            <person name="Orvis J."/>
            <person name="Wortman J.R."/>
            <person name="White O.R."/>
            <person name="Salzberg S."/>
            <person name="Shumway M."/>
            <person name="Koo H."/>
            <person name="Zhao Y."/>
            <person name="Holmes M."/>
            <person name="Miller J."/>
            <person name="Schatz M."/>
            <person name="Pop M."/>
            <person name="Pai G."/>
            <person name="Utterback T."/>
            <person name="Rogers Y.-H."/>
            <person name="Kravitz S."/>
            <person name="Fraser C.M."/>
        </authorList>
    </citation>
    <scope>NUCLEOTIDE SEQUENCE</scope>
    <source>
        <strain evidence="5">Liverpool</strain>
    </source>
</reference>
<dbReference type="FunFam" id="2.40.10.10:FF:000068">
    <property type="entry name" value="transmembrane protease serine 2"/>
    <property type="match status" value="1"/>
</dbReference>
<feature type="signal peptide" evidence="3">
    <location>
        <begin position="1"/>
        <end position="21"/>
    </location>
</feature>
<dbReference type="PANTHER" id="PTHR24252:SF7">
    <property type="entry name" value="HYALIN"/>
    <property type="match status" value="1"/>
</dbReference>
<dbReference type="CDD" id="cd00190">
    <property type="entry name" value="Tryp_SPc"/>
    <property type="match status" value="1"/>
</dbReference>
<dbReference type="VEuPathDB" id="VectorBase:AAEL014571"/>
<dbReference type="Gene3D" id="2.40.10.10">
    <property type="entry name" value="Trypsin-like serine proteases"/>
    <property type="match status" value="1"/>
</dbReference>
<dbReference type="eggNOG" id="KOG3627">
    <property type="taxonomic scope" value="Eukaryota"/>
</dbReference>
<dbReference type="InterPro" id="IPR018114">
    <property type="entry name" value="TRYPSIN_HIS"/>
</dbReference>
<dbReference type="Proteomes" id="UP000682892">
    <property type="component" value="Unassembled WGS sequence"/>
</dbReference>
<evidence type="ECO:0000256" key="3">
    <source>
        <dbReference type="SAM" id="SignalP"/>
    </source>
</evidence>
<name>Q16G06_AEDAE</name>
<dbReference type="HOGENOM" id="CLU_006842_0_0_1"/>
<dbReference type="Pfam" id="PF00089">
    <property type="entry name" value="Trypsin"/>
    <property type="match status" value="1"/>
</dbReference>
<dbReference type="OMA" id="CEASEAP"/>
<reference evidence="5" key="2">
    <citation type="journal article" date="2007" name="Science">
        <title>Genome sequence of Aedes aegypti, a major arbovirus vector.</title>
        <authorList>
            <person name="Nene V."/>
            <person name="Wortman J.R."/>
            <person name="Lawson D."/>
            <person name="Haas B."/>
            <person name="Kodira C."/>
            <person name="Tu Z.J."/>
            <person name="Loftus B."/>
            <person name="Xi Z."/>
            <person name="Megy K."/>
            <person name="Grabherr M."/>
            <person name="Ren Q."/>
            <person name="Zdobnov E.M."/>
            <person name="Lobo N.F."/>
            <person name="Campbell K.S."/>
            <person name="Brown S.E."/>
            <person name="Bonaldo M.F."/>
            <person name="Zhu J."/>
            <person name="Sinkins S.P."/>
            <person name="Hogenkamp D.G."/>
            <person name="Amedeo P."/>
            <person name="Arensburger P."/>
            <person name="Atkinson P.W."/>
            <person name="Bidwell S."/>
            <person name="Biedler J."/>
            <person name="Birney E."/>
            <person name="Bruggner R.V."/>
            <person name="Costas J."/>
            <person name="Coy M.R."/>
            <person name="Crabtree J."/>
            <person name="Crawford M."/>
            <person name="Debruyn B."/>
            <person name="Decaprio D."/>
            <person name="Eiglmeier K."/>
            <person name="Eisenstadt E."/>
            <person name="El-Dorry H."/>
            <person name="Gelbart W.M."/>
            <person name="Gomes S.L."/>
            <person name="Hammond M."/>
            <person name="Hannick L.I."/>
            <person name="Hogan J.R."/>
            <person name="Holmes M.H."/>
            <person name="Jaffe D."/>
            <person name="Johnston J.S."/>
            <person name="Kennedy R.C."/>
            <person name="Koo H."/>
            <person name="Kravitz S."/>
            <person name="Kriventseva E.V."/>
            <person name="Kulp D."/>
            <person name="Labutti K."/>
            <person name="Lee E."/>
            <person name="Li S."/>
            <person name="Lovin D.D."/>
            <person name="Mao C."/>
            <person name="Mauceli E."/>
            <person name="Menck C.F."/>
            <person name="Miller J.R."/>
            <person name="Montgomery P."/>
            <person name="Mori A."/>
            <person name="Nascimento A.L."/>
            <person name="Naveira H.F."/>
            <person name="Nusbaum C."/>
            <person name="O'leary S."/>
            <person name="Orvis J."/>
            <person name="Pertea M."/>
            <person name="Quesneville H."/>
            <person name="Reidenbach K.R."/>
            <person name="Rogers Y.H."/>
            <person name="Roth C.W."/>
            <person name="Schneider J.R."/>
            <person name="Schatz M."/>
            <person name="Shumway M."/>
            <person name="Stanke M."/>
            <person name="Stinson E.O."/>
            <person name="Tubio J.M."/>
            <person name="Vanzee J.P."/>
            <person name="Verjovski-Almeida S."/>
            <person name="Werner D."/>
            <person name="White O."/>
            <person name="Wyder S."/>
            <person name="Zeng Q."/>
            <person name="Zhao Q."/>
            <person name="Zhao Y."/>
            <person name="Hill C.A."/>
            <person name="Raikhel A.S."/>
            <person name="Soares M.B."/>
            <person name="Knudson D.L."/>
            <person name="Lee N.H."/>
            <person name="Galagan J."/>
            <person name="Salzberg S.L."/>
            <person name="Paulsen I.T."/>
            <person name="Dimopoulos G."/>
            <person name="Collins F.H."/>
            <person name="Birren B."/>
            <person name="Fraser-Liggett C.M."/>
            <person name="Severson D.W."/>
        </authorList>
    </citation>
    <scope>NUCLEOTIDE SEQUENCE [LARGE SCALE GENOMIC DNA]</scope>
    <source>
        <strain evidence="5">Liverpool</strain>
    </source>
</reference>
<sequence>METHKVWWMLVIFALIEVRQAIDPVTSPGENTTPKTGGYIPALGLLSLVYADPPIQQPPNKCADCLCGRTNSGRIVSGSETTVNKYPWMAAIVDGAKQICGGALITDRHVVTAAHCIVNNPELLKVVLLAHDWSKNEPQRITSRLEWVAKHPEYKIDKYYIKFDVAVLKLATVLEMNDKLRPICMPDPAVSDKTYDVGTALGWGKTTEDGSLSKTLREVDLNILTNTDCKTKYYSPNLITDDMVCAYAVNKGVCTGDGGGPLQIKNKEIKSPDVYQLLGLASWGDGCARNNKPGVFSKITPVLSWIKSITTDGCYCRMKEATGGMVAVGKT</sequence>
<dbReference type="SUPFAM" id="SSF50494">
    <property type="entry name" value="Trypsin-like serine proteases"/>
    <property type="match status" value="1"/>
</dbReference>
<reference evidence="5" key="3">
    <citation type="submission" date="2012-09" db="EMBL/GenBank/DDBJ databases">
        <authorList>
            <consortium name="VectorBase"/>
        </authorList>
    </citation>
    <scope>NUCLEOTIDE SEQUENCE</scope>
    <source>
        <strain evidence="5">Liverpool</strain>
    </source>
</reference>
<gene>
    <name evidence="5" type="ORF">AaeL_AAEL014571</name>
</gene>
<comment type="similarity">
    <text evidence="2">Belongs to the peptidase S1 family. CLIP subfamily.</text>
</comment>
<keyword evidence="3" id="KW-0732">Signal</keyword>
<evidence type="ECO:0000313" key="5">
    <source>
        <dbReference type="EMBL" id="EAT33173.1"/>
    </source>
</evidence>
<evidence type="ECO:0000256" key="2">
    <source>
        <dbReference type="ARBA" id="ARBA00024195"/>
    </source>
</evidence>
<dbReference type="InterPro" id="IPR009003">
    <property type="entry name" value="Peptidase_S1_PA"/>
</dbReference>
<dbReference type="MEROPS" id="S01.316"/>
<dbReference type="AlphaFoldDB" id="Q16G06"/>
<dbReference type="GO" id="GO:0004252">
    <property type="term" value="F:serine-type endopeptidase activity"/>
    <property type="evidence" value="ECO:0007669"/>
    <property type="project" value="InterPro"/>
</dbReference>
<dbReference type="PRINTS" id="PR00722">
    <property type="entry name" value="CHYMOTRYPSIN"/>
</dbReference>
<dbReference type="InterPro" id="IPR001254">
    <property type="entry name" value="Trypsin_dom"/>
</dbReference>
<keyword evidence="1" id="KW-1015">Disulfide bond</keyword>
<proteinExistence type="inferred from homology"/>
<accession>Q16G06</accession>
<evidence type="ECO:0000313" key="6">
    <source>
        <dbReference type="Proteomes" id="UP000682892"/>
    </source>
</evidence>
<feature type="chain" id="PRO_5014307040" evidence="3">
    <location>
        <begin position="22"/>
        <end position="331"/>
    </location>
</feature>